<dbReference type="PANTHER" id="PTHR23026:SF123">
    <property type="entry name" value="NAD(P)H NITROREDUCTASE RV3131-RELATED"/>
    <property type="match status" value="1"/>
</dbReference>
<dbReference type="EMBL" id="FVZE01000001">
    <property type="protein sequence ID" value="SLJ87007.1"/>
    <property type="molecule type" value="Genomic_DNA"/>
</dbReference>
<proteinExistence type="predicted"/>
<feature type="domain" description="Nitroreductase" evidence="1">
    <location>
        <begin position="22"/>
        <end position="187"/>
    </location>
</feature>
<dbReference type="STRING" id="428990.SAMN06295987_101448"/>
<dbReference type="Proteomes" id="UP000190989">
    <property type="component" value="Unassembled WGS sequence"/>
</dbReference>
<sequence length="215" mass="24211">MTQPPPSFDEAFAAQLEQLLHWRRDVRHFDTRAIPEDDIEHLLRCASLAPSVGNSQPWRFVRVHSPALRERLAGHVDEQSARAAERYSDAKQREHYKSLKLHGVREAPEIMAVFCDGEPVAGKGLGIATMPEMLDYSVVMAIHTMWLAARVRGIGMGWVSIVDPKFVGGLLDAAPSWRLIAILCIGYPCEAAATPELEERGWQAREAWLERTFEK</sequence>
<dbReference type="InterPro" id="IPR029479">
    <property type="entry name" value="Nitroreductase"/>
</dbReference>
<dbReference type="SUPFAM" id="SSF55469">
    <property type="entry name" value="FMN-dependent nitroreductase-like"/>
    <property type="match status" value="1"/>
</dbReference>
<dbReference type="PANTHER" id="PTHR23026">
    <property type="entry name" value="NADPH NITROREDUCTASE"/>
    <property type="match status" value="1"/>
</dbReference>
<reference evidence="3" key="1">
    <citation type="submission" date="2017-02" db="EMBL/GenBank/DDBJ databases">
        <authorList>
            <person name="Varghese N."/>
            <person name="Submissions S."/>
        </authorList>
    </citation>
    <scope>NUCLEOTIDE SEQUENCE [LARGE SCALE GENOMIC DNA]</scope>
    <source>
        <strain evidence="3">SM117</strain>
    </source>
</reference>
<evidence type="ECO:0000259" key="1">
    <source>
        <dbReference type="Pfam" id="PF00881"/>
    </source>
</evidence>
<dbReference type="GO" id="GO:0016491">
    <property type="term" value="F:oxidoreductase activity"/>
    <property type="evidence" value="ECO:0007669"/>
    <property type="project" value="InterPro"/>
</dbReference>
<evidence type="ECO:0000313" key="2">
    <source>
        <dbReference type="EMBL" id="SLJ87007.1"/>
    </source>
</evidence>
<keyword evidence="3" id="KW-1185">Reference proteome</keyword>
<evidence type="ECO:0000313" key="3">
    <source>
        <dbReference type="Proteomes" id="UP000190989"/>
    </source>
</evidence>
<organism evidence="2 3">
    <name type="scientific">Novosphingobium mathurense</name>
    <dbReference type="NCBI Taxonomy" id="428990"/>
    <lineage>
        <taxon>Bacteria</taxon>
        <taxon>Pseudomonadati</taxon>
        <taxon>Pseudomonadota</taxon>
        <taxon>Alphaproteobacteria</taxon>
        <taxon>Sphingomonadales</taxon>
        <taxon>Sphingomonadaceae</taxon>
        <taxon>Novosphingobium</taxon>
    </lineage>
</organism>
<gene>
    <name evidence="2" type="ORF">SAMN06295987_101448</name>
</gene>
<dbReference type="Pfam" id="PF00881">
    <property type="entry name" value="Nitroreductase"/>
    <property type="match status" value="1"/>
</dbReference>
<name>A0A1U6GU22_9SPHN</name>
<accession>A0A1U6GU22</accession>
<dbReference type="AlphaFoldDB" id="A0A1U6GU22"/>
<dbReference type="RefSeq" id="WP_079729344.1">
    <property type="nucleotide sequence ID" value="NZ_FVZE01000001.1"/>
</dbReference>
<protein>
    <submittedName>
        <fullName evidence="2">Cob(II)yrinic acid a,c-diamide reductase</fullName>
    </submittedName>
</protein>
<dbReference type="InterPro" id="IPR000415">
    <property type="entry name" value="Nitroreductase-like"/>
</dbReference>
<dbReference type="NCBIfam" id="TIGR02476">
    <property type="entry name" value="BluB"/>
    <property type="match status" value="1"/>
</dbReference>
<dbReference type="Gene3D" id="3.40.109.10">
    <property type="entry name" value="NADH Oxidase"/>
    <property type="match status" value="1"/>
</dbReference>
<dbReference type="InterPro" id="IPR050627">
    <property type="entry name" value="Nitroreductase/BluB"/>
</dbReference>
<dbReference type="InterPro" id="IPR012825">
    <property type="entry name" value="BluB"/>
</dbReference>